<protein>
    <submittedName>
        <fullName evidence="1">Uncharacterized protein</fullName>
    </submittedName>
</protein>
<sequence length="80" mass="8623">MWLLDVGIDPVGINHLWEDEAGFVIDVNPALGDAFALATAAELDATLIVVVMTTTTMSRTSLYTGSETVAVREQPQMERG</sequence>
<dbReference type="RefSeq" id="WP_006827248.1">
    <property type="nucleotide sequence ID" value="NZ_AOIL01000057.1"/>
</dbReference>
<name>L9ZMZ5_9EURY</name>
<comment type="caution">
    <text evidence="1">The sequence shown here is derived from an EMBL/GenBank/DDBJ whole genome shotgun (WGS) entry which is preliminary data.</text>
</comment>
<evidence type="ECO:0000313" key="2">
    <source>
        <dbReference type="Proteomes" id="UP000011648"/>
    </source>
</evidence>
<dbReference type="AlphaFoldDB" id="L9ZMZ5"/>
<keyword evidence="2" id="KW-1185">Reference proteome</keyword>
<evidence type="ECO:0000313" key="1">
    <source>
        <dbReference type="EMBL" id="ELY86498.1"/>
    </source>
</evidence>
<gene>
    <name evidence="1" type="ORF">C484_18132</name>
</gene>
<accession>L9ZMZ5</accession>
<organism evidence="1 2">
    <name type="scientific">Natrialba taiwanensis DSM 12281</name>
    <dbReference type="NCBI Taxonomy" id="1230458"/>
    <lineage>
        <taxon>Archaea</taxon>
        <taxon>Methanobacteriati</taxon>
        <taxon>Methanobacteriota</taxon>
        <taxon>Stenosarchaea group</taxon>
        <taxon>Halobacteria</taxon>
        <taxon>Halobacteriales</taxon>
        <taxon>Natrialbaceae</taxon>
        <taxon>Natrialba</taxon>
    </lineage>
</organism>
<reference evidence="1 2" key="1">
    <citation type="journal article" date="2014" name="PLoS Genet.">
        <title>Phylogenetically driven sequencing of extremely halophilic archaea reveals strategies for static and dynamic osmo-response.</title>
        <authorList>
            <person name="Becker E.A."/>
            <person name="Seitzer P.M."/>
            <person name="Tritt A."/>
            <person name="Larsen D."/>
            <person name="Krusor M."/>
            <person name="Yao A.I."/>
            <person name="Wu D."/>
            <person name="Madern D."/>
            <person name="Eisen J.A."/>
            <person name="Darling A.E."/>
            <person name="Facciotti M.T."/>
        </authorList>
    </citation>
    <scope>NUCLEOTIDE SEQUENCE [LARGE SCALE GENOMIC DNA]</scope>
    <source>
        <strain evidence="1 2">DSM 12281</strain>
    </source>
</reference>
<dbReference type="EMBL" id="AOIL01000057">
    <property type="protein sequence ID" value="ELY86498.1"/>
    <property type="molecule type" value="Genomic_DNA"/>
</dbReference>
<dbReference type="Proteomes" id="UP000011648">
    <property type="component" value="Unassembled WGS sequence"/>
</dbReference>
<proteinExistence type="predicted"/>